<keyword evidence="2" id="KW-1185">Reference proteome</keyword>
<reference evidence="1" key="1">
    <citation type="submission" date="2020-09" db="EMBL/GenBank/DDBJ databases">
        <title>Iningainema tapete sp. nov. (Scytonemataceae, Cyanobacteria) from greenhouses in central Florida (USA) produces two types of nodularin with biosynthetic potential for microcystin-LR and anabaenopeptins.</title>
        <authorList>
            <person name="Berthold D.E."/>
            <person name="Lefler F.W."/>
            <person name="Huang I.-S."/>
            <person name="Abdulla H."/>
            <person name="Zimba P.V."/>
            <person name="Laughinghouse H.D. IV."/>
        </authorList>
    </citation>
    <scope>NUCLEOTIDE SEQUENCE</scope>
    <source>
        <strain evidence="1">BLCCT55</strain>
    </source>
</reference>
<name>A0A8J7C8I8_9CYAN</name>
<proteinExistence type="predicted"/>
<dbReference type="EMBL" id="JACXAE010000072">
    <property type="protein sequence ID" value="MBD2774736.1"/>
    <property type="molecule type" value="Genomic_DNA"/>
</dbReference>
<evidence type="ECO:0000313" key="2">
    <source>
        <dbReference type="Proteomes" id="UP000629098"/>
    </source>
</evidence>
<dbReference type="SUPFAM" id="SSF88723">
    <property type="entry name" value="PIN domain-like"/>
    <property type="match status" value="1"/>
</dbReference>
<dbReference type="InterPro" id="IPR029060">
    <property type="entry name" value="PIN-like_dom_sf"/>
</dbReference>
<comment type="caution">
    <text evidence="1">The sequence shown here is derived from an EMBL/GenBank/DDBJ whole genome shotgun (WGS) entry which is preliminary data.</text>
</comment>
<dbReference type="AlphaFoldDB" id="A0A8J7C8I8"/>
<evidence type="ECO:0000313" key="1">
    <source>
        <dbReference type="EMBL" id="MBD2774736.1"/>
    </source>
</evidence>
<dbReference type="Gene3D" id="3.40.50.1010">
    <property type="entry name" value="5'-nuclease"/>
    <property type="match status" value="1"/>
</dbReference>
<organism evidence="1 2">
    <name type="scientific">Iningainema tapete BLCC-T55</name>
    <dbReference type="NCBI Taxonomy" id="2748662"/>
    <lineage>
        <taxon>Bacteria</taxon>
        <taxon>Bacillati</taxon>
        <taxon>Cyanobacteriota</taxon>
        <taxon>Cyanophyceae</taxon>
        <taxon>Nostocales</taxon>
        <taxon>Scytonemataceae</taxon>
        <taxon>Iningainema tapete</taxon>
    </lineage>
</organism>
<dbReference type="Proteomes" id="UP000629098">
    <property type="component" value="Unassembled WGS sequence"/>
</dbReference>
<dbReference type="CDD" id="cd09881">
    <property type="entry name" value="PIN_VapC4-5_FitB-like"/>
    <property type="match status" value="1"/>
</dbReference>
<sequence length="139" mass="16243">MSLWIFDTDCLTLFQHGQRQLIERVARLPQDQVTTTIVTLEEQVRGRFNLVRRAETIEQLVNAYQRLQEAIVFFQRFQVLEFSPSAGTHYRSLKEQKLRIGSRDLRIAAIALSNDGIVVTRNQKDCSQVPRLKIEDWLL</sequence>
<accession>A0A8J7C8I8</accession>
<protein>
    <submittedName>
        <fullName evidence="1">Type II toxin-antitoxin system VapC family toxin</fullName>
    </submittedName>
</protein>
<dbReference type="RefSeq" id="WP_190832160.1">
    <property type="nucleotide sequence ID" value="NZ_CAWPPI010000072.1"/>
</dbReference>
<gene>
    <name evidence="1" type="ORF">ICL16_22365</name>
</gene>